<evidence type="ECO:0000256" key="5">
    <source>
        <dbReference type="ARBA" id="ARBA00023136"/>
    </source>
</evidence>
<dbReference type="AlphaFoldDB" id="A0A543HSQ3"/>
<dbReference type="InterPro" id="IPR045214">
    <property type="entry name" value="Surf1/Surf4"/>
</dbReference>
<dbReference type="OrthoDB" id="9807214at2"/>
<evidence type="ECO:0000256" key="2">
    <source>
        <dbReference type="ARBA" id="ARBA00007165"/>
    </source>
</evidence>
<feature type="transmembrane region" description="Helical" evidence="6">
    <location>
        <begin position="13"/>
        <end position="33"/>
    </location>
</feature>
<proteinExistence type="inferred from homology"/>
<dbReference type="GO" id="GO:0005886">
    <property type="term" value="C:plasma membrane"/>
    <property type="evidence" value="ECO:0007669"/>
    <property type="project" value="UniProtKB-SubCell"/>
</dbReference>
<comment type="similarity">
    <text evidence="2 6">Belongs to the SURF1 family.</text>
</comment>
<dbReference type="CDD" id="cd06662">
    <property type="entry name" value="SURF1"/>
    <property type="match status" value="1"/>
</dbReference>
<evidence type="ECO:0000313" key="8">
    <source>
        <dbReference type="EMBL" id="TQM61366.1"/>
    </source>
</evidence>
<dbReference type="PANTHER" id="PTHR23427">
    <property type="entry name" value="SURFEIT LOCUS PROTEIN"/>
    <property type="match status" value="1"/>
</dbReference>
<dbReference type="PANTHER" id="PTHR23427:SF2">
    <property type="entry name" value="SURFEIT LOCUS PROTEIN 1"/>
    <property type="match status" value="1"/>
</dbReference>
<sequence length="288" mass="31976">MTTGWRFLLSKRWGGYVALLIVFTIVCVLLAQWQFNRRADARAEIARIDGNYDATPVLLTDALPTLDAYNDEDQKWSTVEITGHYLSDDQVLVRNRPLNGSPGFEVLVPFQLANGNVFVIDRGWLPTGSSNGAEKNAPDVVPEAPTGTVEVIARLKAGEPTLPGRRSVDGQIATIHLPDMATRIGLPTYTEAYGLLVSENPAPKTAPTLAPKPERDEGPHLSYALQWYVFAVMGFIGLGYGARQEYRQVNVSDLREQERARIRDDKKSRRRKSDADIEDALLDSSQTH</sequence>
<dbReference type="EMBL" id="VFPN01000003">
    <property type="protein sequence ID" value="TQM61366.1"/>
    <property type="molecule type" value="Genomic_DNA"/>
</dbReference>
<evidence type="ECO:0000256" key="1">
    <source>
        <dbReference type="ARBA" id="ARBA00004370"/>
    </source>
</evidence>
<keyword evidence="5 6" id="KW-0472">Membrane</keyword>
<reference evidence="8 9" key="1">
    <citation type="submission" date="2019-06" db="EMBL/GenBank/DDBJ databases">
        <title>Sequencing the genomes of 1000 actinobacteria strains.</title>
        <authorList>
            <person name="Klenk H.-P."/>
        </authorList>
    </citation>
    <scope>NUCLEOTIDE SEQUENCE [LARGE SCALE GENOMIC DNA]</scope>
    <source>
        <strain evidence="8 9">DSM 18031</strain>
    </source>
</reference>
<evidence type="ECO:0000256" key="3">
    <source>
        <dbReference type="ARBA" id="ARBA00022692"/>
    </source>
</evidence>
<evidence type="ECO:0000313" key="9">
    <source>
        <dbReference type="Proteomes" id="UP000318331"/>
    </source>
</evidence>
<evidence type="ECO:0000256" key="4">
    <source>
        <dbReference type="ARBA" id="ARBA00022989"/>
    </source>
</evidence>
<accession>A0A543HSQ3</accession>
<comment type="caution">
    <text evidence="8">The sequence shown here is derived from an EMBL/GenBank/DDBJ whole genome shotgun (WGS) entry which is preliminary data.</text>
</comment>
<dbReference type="PROSITE" id="PS50895">
    <property type="entry name" value="SURF1"/>
    <property type="match status" value="1"/>
</dbReference>
<gene>
    <name evidence="8" type="ORF">FB466_2317</name>
</gene>
<keyword evidence="6" id="KW-1003">Cell membrane</keyword>
<dbReference type="Pfam" id="PF02104">
    <property type="entry name" value="SURF1"/>
    <property type="match status" value="1"/>
</dbReference>
<name>A0A543HSQ3_9MICO</name>
<feature type="region of interest" description="Disordered" evidence="7">
    <location>
        <begin position="262"/>
        <end position="288"/>
    </location>
</feature>
<protein>
    <recommendedName>
        <fullName evidence="6">SURF1-like protein</fullName>
    </recommendedName>
</protein>
<evidence type="ECO:0000256" key="6">
    <source>
        <dbReference type="RuleBase" id="RU363076"/>
    </source>
</evidence>
<evidence type="ECO:0000256" key="7">
    <source>
        <dbReference type="SAM" id="MobiDB-lite"/>
    </source>
</evidence>
<dbReference type="Proteomes" id="UP000318331">
    <property type="component" value="Unassembled WGS sequence"/>
</dbReference>
<organism evidence="8 9">
    <name type="scientific">Klugiella xanthotipulae</name>
    <dbReference type="NCBI Taxonomy" id="244735"/>
    <lineage>
        <taxon>Bacteria</taxon>
        <taxon>Bacillati</taxon>
        <taxon>Actinomycetota</taxon>
        <taxon>Actinomycetes</taxon>
        <taxon>Micrococcales</taxon>
        <taxon>Microbacteriaceae</taxon>
        <taxon>Klugiella</taxon>
    </lineage>
</organism>
<keyword evidence="4 6" id="KW-1133">Transmembrane helix</keyword>
<comment type="subcellular location">
    <subcellularLocation>
        <location evidence="6">Cell membrane</location>
        <topology evidence="6">Multi-pass membrane protein</topology>
    </subcellularLocation>
    <subcellularLocation>
        <location evidence="1">Membrane</location>
    </subcellularLocation>
</comment>
<keyword evidence="3 6" id="KW-0812">Transmembrane</keyword>
<dbReference type="InterPro" id="IPR002994">
    <property type="entry name" value="Surf1/Shy1"/>
</dbReference>
<dbReference type="RefSeq" id="WP_141918490.1">
    <property type="nucleotide sequence ID" value="NZ_BAAAYS010000004.1"/>
</dbReference>
<feature type="transmembrane region" description="Helical" evidence="6">
    <location>
        <begin position="221"/>
        <end position="242"/>
    </location>
</feature>
<keyword evidence="9" id="KW-1185">Reference proteome</keyword>